<dbReference type="OrthoDB" id="435470at2759"/>
<accession>A0A812JQ80</accession>
<organism evidence="1 2">
    <name type="scientific">Symbiodinium necroappetens</name>
    <dbReference type="NCBI Taxonomy" id="1628268"/>
    <lineage>
        <taxon>Eukaryota</taxon>
        <taxon>Sar</taxon>
        <taxon>Alveolata</taxon>
        <taxon>Dinophyceae</taxon>
        <taxon>Suessiales</taxon>
        <taxon>Symbiodiniaceae</taxon>
        <taxon>Symbiodinium</taxon>
    </lineage>
</organism>
<protein>
    <submittedName>
        <fullName evidence="1">Uncharacterized protein</fullName>
    </submittedName>
</protein>
<dbReference type="Proteomes" id="UP000601435">
    <property type="component" value="Unassembled WGS sequence"/>
</dbReference>
<keyword evidence="2" id="KW-1185">Reference proteome</keyword>
<dbReference type="AlphaFoldDB" id="A0A812JQ80"/>
<dbReference type="EMBL" id="CAJNJA010006613">
    <property type="protein sequence ID" value="CAE7212936.1"/>
    <property type="molecule type" value="Genomic_DNA"/>
</dbReference>
<feature type="non-terminal residue" evidence="1">
    <location>
        <position position="60"/>
    </location>
</feature>
<proteinExistence type="predicted"/>
<comment type="caution">
    <text evidence="1">The sequence shown here is derived from an EMBL/GenBank/DDBJ whole genome shotgun (WGS) entry which is preliminary data.</text>
</comment>
<evidence type="ECO:0000313" key="2">
    <source>
        <dbReference type="Proteomes" id="UP000601435"/>
    </source>
</evidence>
<sequence>MELARLRNALGEGRTLELEIDKLRALLGVLEADVRILRQVKHEKGELSDCTDGEFILRSP</sequence>
<gene>
    <name evidence="1" type="ORF">SNEC2469_LOCUS2266</name>
</gene>
<evidence type="ECO:0000313" key="1">
    <source>
        <dbReference type="EMBL" id="CAE7212936.1"/>
    </source>
</evidence>
<reference evidence="1" key="1">
    <citation type="submission" date="2021-02" db="EMBL/GenBank/DDBJ databases">
        <authorList>
            <person name="Dougan E. K."/>
            <person name="Rhodes N."/>
            <person name="Thang M."/>
            <person name="Chan C."/>
        </authorList>
    </citation>
    <scope>NUCLEOTIDE SEQUENCE</scope>
</reference>
<name>A0A812JQ80_9DINO</name>